<dbReference type="EMBL" id="BAABJQ010000014">
    <property type="protein sequence ID" value="GAA5190440.1"/>
    <property type="molecule type" value="Genomic_DNA"/>
</dbReference>
<dbReference type="SUPFAM" id="SSF53474">
    <property type="entry name" value="alpha/beta-Hydrolases"/>
    <property type="match status" value="1"/>
</dbReference>
<dbReference type="Pfam" id="PF12697">
    <property type="entry name" value="Abhydrolase_6"/>
    <property type="match status" value="1"/>
</dbReference>
<name>A0ABP9S4K6_9ACTN</name>
<dbReference type="Gene3D" id="3.40.50.1820">
    <property type="entry name" value="alpha/beta hydrolase"/>
    <property type="match status" value="1"/>
</dbReference>
<evidence type="ECO:0000259" key="1">
    <source>
        <dbReference type="Pfam" id="PF12697"/>
    </source>
</evidence>
<keyword evidence="2" id="KW-0378">Hydrolase</keyword>
<accession>A0ABP9S4K6</accession>
<sequence length="254" mass="26998">MTGQLRYDLVGQGGDRTVVLLHSLAMDGTIWRDFAPLLGPGVTVLAPDLPGHGPAPYGDPSSVESMADGVAELLRTLGMRDVTLIGMSLGGSVAQALTIRHGDLVGRLGLVDTTAWYGEDAPAAWAARAGQARERGLSSLAGFQLERWFTDGFRGSHGELCERLLEIFRRNDLDNYVASCTALGAMDLRERLERIAVPTAVVVGELDQATPPPHAQALAKAISGADLTVIPGCKHLSCLERPDEVVAALRPILD</sequence>
<dbReference type="Proteomes" id="UP001501570">
    <property type="component" value="Unassembled WGS sequence"/>
</dbReference>
<evidence type="ECO:0000313" key="3">
    <source>
        <dbReference type="Proteomes" id="UP001501570"/>
    </source>
</evidence>
<dbReference type="PANTHER" id="PTHR43194:SF2">
    <property type="entry name" value="PEROXISOMAL MEMBRANE PROTEIN LPX1"/>
    <property type="match status" value="1"/>
</dbReference>
<dbReference type="GO" id="GO:0016787">
    <property type="term" value="F:hydrolase activity"/>
    <property type="evidence" value="ECO:0007669"/>
    <property type="project" value="UniProtKB-KW"/>
</dbReference>
<dbReference type="PANTHER" id="PTHR43194">
    <property type="entry name" value="HYDROLASE ALPHA/BETA FOLD FAMILY"/>
    <property type="match status" value="1"/>
</dbReference>
<protein>
    <submittedName>
        <fullName evidence="2">Alpha/beta fold hydrolase</fullName>
    </submittedName>
</protein>
<dbReference type="InterPro" id="IPR050228">
    <property type="entry name" value="Carboxylesterase_BioH"/>
</dbReference>
<organism evidence="2 3">
    <name type="scientific">Rugosimonospora acidiphila</name>
    <dbReference type="NCBI Taxonomy" id="556531"/>
    <lineage>
        <taxon>Bacteria</taxon>
        <taxon>Bacillati</taxon>
        <taxon>Actinomycetota</taxon>
        <taxon>Actinomycetes</taxon>
        <taxon>Micromonosporales</taxon>
        <taxon>Micromonosporaceae</taxon>
        <taxon>Rugosimonospora</taxon>
    </lineage>
</organism>
<gene>
    <name evidence="2" type="ORF">GCM10023322_45570</name>
</gene>
<reference evidence="3" key="1">
    <citation type="journal article" date="2019" name="Int. J. Syst. Evol. Microbiol.">
        <title>The Global Catalogue of Microorganisms (GCM) 10K type strain sequencing project: providing services to taxonomists for standard genome sequencing and annotation.</title>
        <authorList>
            <consortium name="The Broad Institute Genomics Platform"/>
            <consortium name="The Broad Institute Genome Sequencing Center for Infectious Disease"/>
            <person name="Wu L."/>
            <person name="Ma J."/>
        </authorList>
    </citation>
    <scope>NUCLEOTIDE SEQUENCE [LARGE SCALE GENOMIC DNA]</scope>
    <source>
        <strain evidence="3">JCM 18304</strain>
    </source>
</reference>
<evidence type="ECO:0000313" key="2">
    <source>
        <dbReference type="EMBL" id="GAA5190440.1"/>
    </source>
</evidence>
<comment type="caution">
    <text evidence="2">The sequence shown here is derived from an EMBL/GenBank/DDBJ whole genome shotgun (WGS) entry which is preliminary data.</text>
</comment>
<dbReference type="InterPro" id="IPR000073">
    <property type="entry name" value="AB_hydrolase_1"/>
</dbReference>
<dbReference type="RefSeq" id="WP_345632640.1">
    <property type="nucleotide sequence ID" value="NZ_BAABJQ010000014.1"/>
</dbReference>
<proteinExistence type="predicted"/>
<dbReference type="InterPro" id="IPR029058">
    <property type="entry name" value="AB_hydrolase_fold"/>
</dbReference>
<feature type="domain" description="AB hydrolase-1" evidence="1">
    <location>
        <begin position="18"/>
        <end position="248"/>
    </location>
</feature>
<dbReference type="PRINTS" id="PR00111">
    <property type="entry name" value="ABHYDROLASE"/>
</dbReference>
<keyword evidence="3" id="KW-1185">Reference proteome</keyword>